<dbReference type="AlphaFoldDB" id="A0A1H2PZT3"/>
<keyword evidence="4 6" id="KW-1133">Transmembrane helix</keyword>
<evidence type="ECO:0000256" key="1">
    <source>
        <dbReference type="ARBA" id="ARBA00004651"/>
    </source>
</evidence>
<name>A0A1H2PZT3_9BACI</name>
<evidence type="ECO:0000256" key="3">
    <source>
        <dbReference type="ARBA" id="ARBA00022692"/>
    </source>
</evidence>
<gene>
    <name evidence="7" type="ORF">SAMN05421781_0063</name>
</gene>
<dbReference type="Proteomes" id="UP000199488">
    <property type="component" value="Unassembled WGS sequence"/>
</dbReference>
<keyword evidence="5 6" id="KW-0472">Membrane</keyword>
<comment type="subcellular location">
    <subcellularLocation>
        <location evidence="1">Cell membrane</location>
        <topology evidence="1">Multi-pass membrane protein</topology>
    </subcellularLocation>
</comment>
<feature type="transmembrane region" description="Helical" evidence="6">
    <location>
        <begin position="158"/>
        <end position="179"/>
    </location>
</feature>
<proteinExistence type="predicted"/>
<feature type="transmembrane region" description="Helical" evidence="6">
    <location>
        <begin position="223"/>
        <end position="251"/>
    </location>
</feature>
<dbReference type="PANTHER" id="PTHR30213">
    <property type="entry name" value="INNER MEMBRANE PROTEIN YHJD"/>
    <property type="match status" value="1"/>
</dbReference>
<evidence type="ECO:0000313" key="8">
    <source>
        <dbReference type="Proteomes" id="UP000199488"/>
    </source>
</evidence>
<evidence type="ECO:0000313" key="7">
    <source>
        <dbReference type="EMBL" id="SDW00395.1"/>
    </source>
</evidence>
<feature type="transmembrane region" description="Helical" evidence="6">
    <location>
        <begin position="186"/>
        <end position="211"/>
    </location>
</feature>
<dbReference type="InterPro" id="IPR017039">
    <property type="entry name" value="Virul_fac_BrkB"/>
</dbReference>
<protein>
    <submittedName>
        <fullName evidence="7">Membrane protein</fullName>
    </submittedName>
</protein>
<evidence type="ECO:0000256" key="2">
    <source>
        <dbReference type="ARBA" id="ARBA00022475"/>
    </source>
</evidence>
<keyword evidence="8" id="KW-1185">Reference proteome</keyword>
<evidence type="ECO:0000256" key="5">
    <source>
        <dbReference type="ARBA" id="ARBA00023136"/>
    </source>
</evidence>
<accession>A0A1H2PZT3</accession>
<dbReference type="NCBIfam" id="TIGR00765">
    <property type="entry name" value="yihY_not_rbn"/>
    <property type="match status" value="1"/>
</dbReference>
<evidence type="ECO:0000256" key="4">
    <source>
        <dbReference type="ARBA" id="ARBA00022989"/>
    </source>
</evidence>
<dbReference type="PIRSF" id="PIRSF035875">
    <property type="entry name" value="RNase_BN"/>
    <property type="match status" value="1"/>
</dbReference>
<organism evidence="7 8">
    <name type="scientific">Marinococcus luteus</name>
    <dbReference type="NCBI Taxonomy" id="1122204"/>
    <lineage>
        <taxon>Bacteria</taxon>
        <taxon>Bacillati</taxon>
        <taxon>Bacillota</taxon>
        <taxon>Bacilli</taxon>
        <taxon>Bacillales</taxon>
        <taxon>Bacillaceae</taxon>
        <taxon>Marinococcus</taxon>
    </lineage>
</organism>
<sequence length="268" mass="29678">MKDNAAGLAAQQAFYYLLSIFPLLILFLSLLPYFNIDADRAVSLLYQFVPAEAASLFQDTIEDTINSSSNGLLTIGVIGTIWTASNGLNAFIKAVNGAYDVTETRSFFKVRLLSVGLTFGLMLSVIIALFLPVFGNLILSAVQSFIYVPEDTVFLVQLLRWLITISITSVILAMLYHLAPNNNMPFWSVLPGAMTATLLWQVISLGFSFYVNNFANYASTYGSLGGVIVLMLWLFLVGLILVIGGEINALVYHRRQRKHPAPLLHDYY</sequence>
<dbReference type="GO" id="GO:0005886">
    <property type="term" value="C:plasma membrane"/>
    <property type="evidence" value="ECO:0007669"/>
    <property type="project" value="UniProtKB-SubCell"/>
</dbReference>
<feature type="transmembrane region" description="Helical" evidence="6">
    <location>
        <begin position="112"/>
        <end position="138"/>
    </location>
</feature>
<dbReference type="STRING" id="1122204.SAMN05421781_0063"/>
<dbReference type="PANTHER" id="PTHR30213:SF0">
    <property type="entry name" value="UPF0761 MEMBRANE PROTEIN YIHY"/>
    <property type="match status" value="1"/>
</dbReference>
<dbReference type="EMBL" id="FNNC01000001">
    <property type="protein sequence ID" value="SDW00395.1"/>
    <property type="molecule type" value="Genomic_DNA"/>
</dbReference>
<keyword evidence="2" id="KW-1003">Cell membrane</keyword>
<keyword evidence="3 6" id="KW-0812">Transmembrane</keyword>
<evidence type="ECO:0000256" key="6">
    <source>
        <dbReference type="SAM" id="Phobius"/>
    </source>
</evidence>
<dbReference type="Pfam" id="PF03631">
    <property type="entry name" value="Virul_fac_BrkB"/>
    <property type="match status" value="1"/>
</dbReference>
<feature type="transmembrane region" description="Helical" evidence="6">
    <location>
        <begin position="13"/>
        <end position="34"/>
    </location>
</feature>
<reference evidence="7 8" key="1">
    <citation type="submission" date="2016-10" db="EMBL/GenBank/DDBJ databases">
        <authorList>
            <person name="de Groot N.N."/>
        </authorList>
    </citation>
    <scope>NUCLEOTIDE SEQUENCE [LARGE SCALE GENOMIC DNA]</scope>
    <source>
        <strain evidence="7 8">DSM 23126</strain>
    </source>
</reference>